<evidence type="ECO:0000256" key="2">
    <source>
        <dbReference type="SAM" id="Phobius"/>
    </source>
</evidence>
<protein>
    <recommendedName>
        <fullName evidence="5">TonB C-terminal domain-containing protein</fullName>
    </recommendedName>
</protein>
<accession>A0A2S6N4K2</accession>
<proteinExistence type="predicted"/>
<gene>
    <name evidence="3" type="ORF">CCR94_15150</name>
</gene>
<dbReference type="AlphaFoldDB" id="A0A2S6N4K2"/>
<evidence type="ECO:0000313" key="4">
    <source>
        <dbReference type="Proteomes" id="UP000239089"/>
    </source>
</evidence>
<organism evidence="3 4">
    <name type="scientific">Rhodoblastus sphagnicola</name>
    <dbReference type="NCBI Taxonomy" id="333368"/>
    <lineage>
        <taxon>Bacteria</taxon>
        <taxon>Pseudomonadati</taxon>
        <taxon>Pseudomonadota</taxon>
        <taxon>Alphaproteobacteria</taxon>
        <taxon>Hyphomicrobiales</taxon>
        <taxon>Rhodoblastaceae</taxon>
        <taxon>Rhodoblastus</taxon>
    </lineage>
</organism>
<evidence type="ECO:0000256" key="1">
    <source>
        <dbReference type="SAM" id="MobiDB-lite"/>
    </source>
</evidence>
<sequence>MTAAFASALPADDIAQTTPFSGAQHLLVIKPARQFYLAEIAAVGLYALIVAAGLYYQSRPIEAPPEQPLELVLAPAEPPLEEPPPPPEEVKPPEPETLPPPPEAVAPPVAPVEPPKKIEKPKPKPKPVPKVEHKPVVKVAPKPAPARVAARREEAAPARPVPAGASASVIANQLHGCLARAGASLYPESQKPRSGHVGYRANISAGGSVSFSWSSSGNPAFDAAAQRAGARCGSVQAPGRPAALSGAISFRYN</sequence>
<reference evidence="3 4" key="1">
    <citation type="journal article" date="2018" name="Arch. Microbiol.">
        <title>New insights into the metabolic potential of the phototrophic purple bacterium Rhodopila globiformis DSM 161(T) from its draft genome sequence and evidence for a vanadium-dependent nitrogenase.</title>
        <authorList>
            <person name="Imhoff J.F."/>
            <person name="Rahn T."/>
            <person name="Kunzel S."/>
            <person name="Neulinger S.C."/>
        </authorList>
    </citation>
    <scope>NUCLEOTIDE SEQUENCE [LARGE SCALE GENOMIC DNA]</scope>
    <source>
        <strain evidence="3 4">DSM 16996</strain>
    </source>
</reference>
<feature type="compositionally biased region" description="Pro residues" evidence="1">
    <location>
        <begin position="76"/>
        <end position="87"/>
    </location>
</feature>
<feature type="transmembrane region" description="Helical" evidence="2">
    <location>
        <begin position="35"/>
        <end position="56"/>
    </location>
</feature>
<dbReference type="Proteomes" id="UP000239089">
    <property type="component" value="Unassembled WGS sequence"/>
</dbReference>
<feature type="region of interest" description="Disordered" evidence="1">
    <location>
        <begin position="76"/>
        <end position="164"/>
    </location>
</feature>
<dbReference type="RefSeq" id="WP_104508698.1">
    <property type="nucleotide sequence ID" value="NZ_NHSJ01000091.1"/>
</dbReference>
<feature type="compositionally biased region" description="Pro residues" evidence="1">
    <location>
        <begin position="95"/>
        <end position="113"/>
    </location>
</feature>
<keyword evidence="2" id="KW-0472">Membrane</keyword>
<name>A0A2S6N4K2_9HYPH</name>
<keyword evidence="2" id="KW-0812">Transmembrane</keyword>
<comment type="caution">
    <text evidence="3">The sequence shown here is derived from an EMBL/GenBank/DDBJ whole genome shotgun (WGS) entry which is preliminary data.</text>
</comment>
<keyword evidence="4" id="KW-1185">Reference proteome</keyword>
<evidence type="ECO:0008006" key="5">
    <source>
        <dbReference type="Google" id="ProtNLM"/>
    </source>
</evidence>
<dbReference type="EMBL" id="NHSJ01000091">
    <property type="protein sequence ID" value="PPQ29528.1"/>
    <property type="molecule type" value="Genomic_DNA"/>
</dbReference>
<evidence type="ECO:0000313" key="3">
    <source>
        <dbReference type="EMBL" id="PPQ29528.1"/>
    </source>
</evidence>
<keyword evidence="2" id="KW-1133">Transmembrane helix</keyword>
<feature type="compositionally biased region" description="Low complexity" evidence="1">
    <location>
        <begin position="137"/>
        <end position="148"/>
    </location>
</feature>